<keyword evidence="2" id="KW-1185">Reference proteome</keyword>
<evidence type="ECO:0000313" key="1">
    <source>
        <dbReference type="EMBL" id="MFC3704477.1"/>
    </source>
</evidence>
<dbReference type="EMBL" id="JBHRYD010000004">
    <property type="protein sequence ID" value="MFC3704477.1"/>
    <property type="molecule type" value="Genomic_DNA"/>
</dbReference>
<organism evidence="1 2">
    <name type="scientific">Devosia honganensis</name>
    <dbReference type="NCBI Taxonomy" id="1610527"/>
    <lineage>
        <taxon>Bacteria</taxon>
        <taxon>Pseudomonadati</taxon>
        <taxon>Pseudomonadota</taxon>
        <taxon>Alphaproteobacteria</taxon>
        <taxon>Hyphomicrobiales</taxon>
        <taxon>Devosiaceae</taxon>
        <taxon>Devosia</taxon>
    </lineage>
</organism>
<protein>
    <submittedName>
        <fullName evidence="1">Phage tail terminator-like protein</fullName>
    </submittedName>
</protein>
<name>A0ABV7WZJ4_9HYPH</name>
<accession>A0ABV7WZJ4</accession>
<dbReference type="Pfam" id="PF13554">
    <property type="entry name" value="Phage_tail_terminator_5"/>
    <property type="match status" value="1"/>
</dbReference>
<dbReference type="Gene3D" id="3.30.2000.20">
    <property type="match status" value="1"/>
</dbReference>
<dbReference type="InterPro" id="IPR025395">
    <property type="entry name" value="Phage_tail_terminator-like"/>
</dbReference>
<sequence>MSAPTIETKISEAIRARVATLPMASTYEIVWTDGPLPAGKQTYTPDPLTRYLRVTWTPNQTQRQFIGSNDPHRRPGVLQIDVFGTVSQGSARAIEVAGQVAQHFYTDLAMVFMGARVRVMKAPSIGPVFVDTHLQVPVLIELETYA</sequence>
<reference evidence="2" key="1">
    <citation type="journal article" date="2019" name="Int. J. Syst. Evol. Microbiol.">
        <title>The Global Catalogue of Microorganisms (GCM) 10K type strain sequencing project: providing services to taxonomists for standard genome sequencing and annotation.</title>
        <authorList>
            <consortium name="The Broad Institute Genomics Platform"/>
            <consortium name="The Broad Institute Genome Sequencing Center for Infectious Disease"/>
            <person name="Wu L."/>
            <person name="Ma J."/>
        </authorList>
    </citation>
    <scope>NUCLEOTIDE SEQUENCE [LARGE SCALE GENOMIC DNA]</scope>
    <source>
        <strain evidence="2">KCTC 42281</strain>
    </source>
</reference>
<gene>
    <name evidence="1" type="ORF">ACFOOL_06890</name>
</gene>
<comment type="caution">
    <text evidence="1">The sequence shown here is derived from an EMBL/GenBank/DDBJ whole genome shotgun (WGS) entry which is preliminary data.</text>
</comment>
<evidence type="ECO:0000313" key="2">
    <source>
        <dbReference type="Proteomes" id="UP001595613"/>
    </source>
</evidence>
<proteinExistence type="predicted"/>
<dbReference type="Proteomes" id="UP001595613">
    <property type="component" value="Unassembled WGS sequence"/>
</dbReference>
<dbReference type="RefSeq" id="WP_380096114.1">
    <property type="nucleotide sequence ID" value="NZ_JBHRYD010000004.1"/>
</dbReference>